<sequence length="65" mass="7384">MESITQCIFLGPLQNINVHQSIVSQTPRLLCDTPQLIHFSVASNHSYLPNYQDLALKSIAKYLRL</sequence>
<evidence type="ECO:0000313" key="1">
    <source>
        <dbReference type="EMBL" id="JAE14607.1"/>
    </source>
</evidence>
<accession>A0A0A9FQQ7</accession>
<name>A0A0A9FQQ7_ARUDO</name>
<reference evidence="1" key="1">
    <citation type="submission" date="2014-09" db="EMBL/GenBank/DDBJ databases">
        <authorList>
            <person name="Magalhaes I.L.F."/>
            <person name="Oliveira U."/>
            <person name="Santos F.R."/>
            <person name="Vidigal T.H.D.A."/>
            <person name="Brescovit A.D."/>
            <person name="Santos A.J."/>
        </authorList>
    </citation>
    <scope>NUCLEOTIDE SEQUENCE</scope>
    <source>
        <tissue evidence="1">Shoot tissue taken approximately 20 cm above the soil surface</tissue>
    </source>
</reference>
<proteinExistence type="predicted"/>
<reference evidence="1" key="2">
    <citation type="journal article" date="2015" name="Data Brief">
        <title>Shoot transcriptome of the giant reed, Arundo donax.</title>
        <authorList>
            <person name="Barrero R.A."/>
            <person name="Guerrero F.D."/>
            <person name="Moolhuijzen P."/>
            <person name="Goolsby J.A."/>
            <person name="Tidwell J."/>
            <person name="Bellgard S.E."/>
            <person name="Bellgard M.I."/>
        </authorList>
    </citation>
    <scope>NUCLEOTIDE SEQUENCE</scope>
    <source>
        <tissue evidence="1">Shoot tissue taken approximately 20 cm above the soil surface</tissue>
    </source>
</reference>
<protein>
    <submittedName>
        <fullName evidence="1">Uncharacterized protein</fullName>
    </submittedName>
</protein>
<organism evidence="1">
    <name type="scientific">Arundo donax</name>
    <name type="common">Giant reed</name>
    <name type="synonym">Donax arundinaceus</name>
    <dbReference type="NCBI Taxonomy" id="35708"/>
    <lineage>
        <taxon>Eukaryota</taxon>
        <taxon>Viridiplantae</taxon>
        <taxon>Streptophyta</taxon>
        <taxon>Embryophyta</taxon>
        <taxon>Tracheophyta</taxon>
        <taxon>Spermatophyta</taxon>
        <taxon>Magnoliopsida</taxon>
        <taxon>Liliopsida</taxon>
        <taxon>Poales</taxon>
        <taxon>Poaceae</taxon>
        <taxon>PACMAD clade</taxon>
        <taxon>Arundinoideae</taxon>
        <taxon>Arundineae</taxon>
        <taxon>Arundo</taxon>
    </lineage>
</organism>
<dbReference type="AlphaFoldDB" id="A0A0A9FQQ7"/>
<dbReference type="EMBL" id="GBRH01183289">
    <property type="protein sequence ID" value="JAE14607.1"/>
    <property type="molecule type" value="Transcribed_RNA"/>
</dbReference>